<keyword evidence="1" id="KW-0732">Signal</keyword>
<evidence type="ECO:0000313" key="2">
    <source>
        <dbReference type="EMBL" id="KPU45496.1"/>
    </source>
</evidence>
<comment type="caution">
    <text evidence="2">The sequence shown here is derived from an EMBL/GenBank/DDBJ whole genome shotgun (WGS) entry which is preliminary data.</text>
</comment>
<organism evidence="2 3">
    <name type="scientific">Oxobacter pfennigii</name>
    <dbReference type="NCBI Taxonomy" id="36849"/>
    <lineage>
        <taxon>Bacteria</taxon>
        <taxon>Bacillati</taxon>
        <taxon>Bacillota</taxon>
        <taxon>Clostridia</taxon>
        <taxon>Eubacteriales</taxon>
        <taxon>Clostridiaceae</taxon>
        <taxon>Oxobacter</taxon>
    </lineage>
</organism>
<accession>A0A0N8NTQ6</accession>
<evidence type="ECO:0008006" key="4">
    <source>
        <dbReference type="Google" id="ProtNLM"/>
    </source>
</evidence>
<protein>
    <recommendedName>
        <fullName evidence="4">Lipoprotein</fullName>
    </recommendedName>
</protein>
<gene>
    <name evidence="2" type="ORF">OXPF_07290</name>
</gene>
<dbReference type="EMBL" id="LKET01000021">
    <property type="protein sequence ID" value="KPU45496.1"/>
    <property type="molecule type" value="Genomic_DNA"/>
</dbReference>
<sequence>MRRILILALALILAVSAAACNKQQLSEKAEGGLKAFVTTIKTFPDKIGFHKELEHWGFELPTGEKFEWSRDMSANKVDLAMVMLADPFISAGLDVEKLNADEWVFMPAGNEDGMDTPNLLVKPHNVKDEGRSSNGYEDAMRKLLLADENLLTYHGEMKHYRLKFSEGFEVRWTEELSLNDEDFIFILKAEPLINAGLDITKLEGSGWEFRAAGQDASEMGDNPDQLVKKYKL</sequence>
<dbReference type="STRING" id="36849.OXPF_07290"/>
<dbReference type="RefSeq" id="WP_054873845.1">
    <property type="nucleotide sequence ID" value="NZ_LKET01000021.1"/>
</dbReference>
<feature type="chain" id="PRO_5006028850" description="Lipoprotein" evidence="1">
    <location>
        <begin position="20"/>
        <end position="232"/>
    </location>
</feature>
<reference evidence="2 3" key="1">
    <citation type="submission" date="2015-09" db="EMBL/GenBank/DDBJ databases">
        <title>Genome sequence of Oxobacter pfennigii DSM 3222.</title>
        <authorList>
            <person name="Poehlein A."/>
            <person name="Bengelsdorf F.R."/>
            <person name="Schiel-Bengelsdorf B."/>
            <person name="Duerre P."/>
            <person name="Daniel R."/>
        </authorList>
    </citation>
    <scope>NUCLEOTIDE SEQUENCE [LARGE SCALE GENOMIC DNA]</scope>
    <source>
        <strain evidence="2 3">DSM 3222</strain>
    </source>
</reference>
<dbReference type="OrthoDB" id="2830261at2"/>
<evidence type="ECO:0000256" key="1">
    <source>
        <dbReference type="SAM" id="SignalP"/>
    </source>
</evidence>
<dbReference type="PROSITE" id="PS51257">
    <property type="entry name" value="PROKAR_LIPOPROTEIN"/>
    <property type="match status" value="1"/>
</dbReference>
<name>A0A0N8NTQ6_9CLOT</name>
<dbReference type="Proteomes" id="UP000050326">
    <property type="component" value="Unassembled WGS sequence"/>
</dbReference>
<evidence type="ECO:0000313" key="3">
    <source>
        <dbReference type="Proteomes" id="UP000050326"/>
    </source>
</evidence>
<feature type="signal peptide" evidence="1">
    <location>
        <begin position="1"/>
        <end position="19"/>
    </location>
</feature>
<dbReference type="AlphaFoldDB" id="A0A0N8NTQ6"/>
<keyword evidence="3" id="KW-1185">Reference proteome</keyword>
<proteinExistence type="predicted"/>